<keyword evidence="1" id="KW-0812">Transmembrane</keyword>
<reference evidence="2 3" key="1">
    <citation type="submission" date="2016-03" db="EMBL/GenBank/DDBJ databases">
        <title>Draft genome sequence of Paenibacillus glacialis DSM 22343.</title>
        <authorList>
            <person name="Shin S.-K."/>
            <person name="Yi H."/>
        </authorList>
    </citation>
    <scope>NUCLEOTIDE SEQUENCE [LARGE SCALE GENOMIC DNA]</scope>
    <source>
        <strain evidence="2 3">DSM 22343</strain>
    </source>
</reference>
<feature type="transmembrane region" description="Helical" evidence="1">
    <location>
        <begin position="47"/>
        <end position="67"/>
    </location>
</feature>
<dbReference type="EMBL" id="LVJH01000016">
    <property type="protein sequence ID" value="OAB43260.1"/>
    <property type="molecule type" value="Genomic_DNA"/>
</dbReference>
<feature type="transmembrane region" description="Helical" evidence="1">
    <location>
        <begin position="6"/>
        <end position="26"/>
    </location>
</feature>
<organism evidence="2 3">
    <name type="scientific">Paenibacillus glacialis</name>
    <dbReference type="NCBI Taxonomy" id="494026"/>
    <lineage>
        <taxon>Bacteria</taxon>
        <taxon>Bacillati</taxon>
        <taxon>Bacillota</taxon>
        <taxon>Bacilli</taxon>
        <taxon>Bacillales</taxon>
        <taxon>Paenibacillaceae</taxon>
        <taxon>Paenibacillus</taxon>
    </lineage>
</organism>
<dbReference type="AlphaFoldDB" id="A0A168LE13"/>
<comment type="caution">
    <text evidence="2">The sequence shown here is derived from an EMBL/GenBank/DDBJ whole genome shotgun (WGS) entry which is preliminary data.</text>
</comment>
<dbReference type="RefSeq" id="WP_068532038.1">
    <property type="nucleotide sequence ID" value="NZ_LVJH01000016.1"/>
</dbReference>
<protein>
    <recommendedName>
        <fullName evidence="4">DUF2269 family protein</fullName>
    </recommendedName>
</protein>
<gene>
    <name evidence="2" type="ORF">PGLA_09710</name>
</gene>
<accession>A0A168LE13</accession>
<feature type="transmembrane region" description="Helical" evidence="1">
    <location>
        <begin position="115"/>
        <end position="136"/>
    </location>
</feature>
<evidence type="ECO:0008006" key="4">
    <source>
        <dbReference type="Google" id="ProtNLM"/>
    </source>
</evidence>
<evidence type="ECO:0000313" key="2">
    <source>
        <dbReference type="EMBL" id="OAB43260.1"/>
    </source>
</evidence>
<dbReference type="STRING" id="494026.PGLA_09710"/>
<proteinExistence type="predicted"/>
<keyword evidence="1" id="KW-1133">Transmembrane helix</keyword>
<dbReference type="SUPFAM" id="SSF103473">
    <property type="entry name" value="MFS general substrate transporter"/>
    <property type="match status" value="1"/>
</dbReference>
<evidence type="ECO:0000313" key="3">
    <source>
        <dbReference type="Proteomes" id="UP000076967"/>
    </source>
</evidence>
<dbReference type="InterPro" id="IPR036259">
    <property type="entry name" value="MFS_trans_sf"/>
</dbReference>
<feature type="transmembrane region" description="Helical" evidence="1">
    <location>
        <begin position="73"/>
        <end position="94"/>
    </location>
</feature>
<keyword evidence="1" id="KW-0472">Membrane</keyword>
<dbReference type="Proteomes" id="UP000076967">
    <property type="component" value="Unassembled WGS sequence"/>
</dbReference>
<name>A0A168LE13_9BACL</name>
<keyword evidence="3" id="KW-1185">Reference proteome</keyword>
<evidence type="ECO:0000256" key="1">
    <source>
        <dbReference type="SAM" id="Phobius"/>
    </source>
</evidence>
<dbReference type="OrthoDB" id="2886943at2"/>
<sequence length="141" mass="15426">MWTIMSFVHILGALSVGFYLLLPFIVSKMSTLSLPAQEGTAVAIRSFNIFAQVGLLIQFITGGYLMSQGDYSVAWMIVTCVLIIALFAISGMMSRPLKSAVAKIKEKKDISAEAGKLRMMSAILAVCLLVMVYFMVFNTVI</sequence>